<name>A0A9D4XTT3_PEA</name>
<dbReference type="AlphaFoldDB" id="A0A9D4XTT3"/>
<keyword evidence="4" id="KW-1185">Reference proteome</keyword>
<evidence type="ECO:0000313" key="4">
    <source>
        <dbReference type="Proteomes" id="UP001058974"/>
    </source>
</evidence>
<dbReference type="Gramene" id="Psat03G0264100-T1">
    <property type="protein sequence ID" value="KAI5427300.1"/>
    <property type="gene ID" value="KIW84_032641"/>
</dbReference>
<accession>A0A9D4XTT3</accession>
<keyword evidence="2" id="KW-0472">Membrane</keyword>
<protein>
    <submittedName>
        <fullName evidence="3">Uncharacterized protein</fullName>
    </submittedName>
</protein>
<feature type="transmembrane region" description="Helical" evidence="2">
    <location>
        <begin position="6"/>
        <end position="22"/>
    </location>
</feature>
<dbReference type="Gramene" id="Psat03G0264100-T2">
    <property type="protein sequence ID" value="KAI5427301.1"/>
    <property type="gene ID" value="KIW84_032641"/>
</dbReference>
<evidence type="ECO:0000256" key="1">
    <source>
        <dbReference type="SAM" id="MobiDB-lite"/>
    </source>
</evidence>
<comment type="caution">
    <text evidence="3">The sequence shown here is derived from an EMBL/GenBank/DDBJ whole genome shotgun (WGS) entry which is preliminary data.</text>
</comment>
<dbReference type="EMBL" id="JAMSHJ010000003">
    <property type="protein sequence ID" value="KAI5427300.1"/>
    <property type="molecule type" value="Genomic_DNA"/>
</dbReference>
<evidence type="ECO:0000313" key="3">
    <source>
        <dbReference type="EMBL" id="KAI5427301.1"/>
    </source>
</evidence>
<gene>
    <name evidence="3" type="ORF">KIW84_032641</name>
</gene>
<evidence type="ECO:0000256" key="2">
    <source>
        <dbReference type="SAM" id="Phobius"/>
    </source>
</evidence>
<organism evidence="3 4">
    <name type="scientific">Pisum sativum</name>
    <name type="common">Garden pea</name>
    <name type="synonym">Lathyrus oleraceus</name>
    <dbReference type="NCBI Taxonomy" id="3888"/>
    <lineage>
        <taxon>Eukaryota</taxon>
        <taxon>Viridiplantae</taxon>
        <taxon>Streptophyta</taxon>
        <taxon>Embryophyta</taxon>
        <taxon>Tracheophyta</taxon>
        <taxon>Spermatophyta</taxon>
        <taxon>Magnoliopsida</taxon>
        <taxon>eudicotyledons</taxon>
        <taxon>Gunneridae</taxon>
        <taxon>Pentapetalae</taxon>
        <taxon>rosids</taxon>
        <taxon>fabids</taxon>
        <taxon>Fabales</taxon>
        <taxon>Fabaceae</taxon>
        <taxon>Papilionoideae</taxon>
        <taxon>50 kb inversion clade</taxon>
        <taxon>NPAAA clade</taxon>
        <taxon>Hologalegina</taxon>
        <taxon>IRL clade</taxon>
        <taxon>Fabeae</taxon>
        <taxon>Lathyrus</taxon>
    </lineage>
</organism>
<feature type="region of interest" description="Disordered" evidence="1">
    <location>
        <begin position="72"/>
        <end position="113"/>
    </location>
</feature>
<dbReference type="EMBL" id="JAMSHJ010000003">
    <property type="protein sequence ID" value="KAI5427301.1"/>
    <property type="molecule type" value="Genomic_DNA"/>
</dbReference>
<sequence length="113" mass="12376">MVQKILSYLLLINVALLVLLIYDGKSSATRFPSVTLRANGDFVLPEKVDKFGRQGSRVLADNIYYNTKEIIGGHGRSHHHSLQPGNVGRILSEIPSGPDPIHNPDSPSARVYG</sequence>
<reference evidence="3 4" key="1">
    <citation type="journal article" date="2022" name="Nat. Genet.">
        <title>Improved pea reference genome and pan-genome highlight genomic features and evolutionary characteristics.</title>
        <authorList>
            <person name="Yang T."/>
            <person name="Liu R."/>
            <person name="Luo Y."/>
            <person name="Hu S."/>
            <person name="Wang D."/>
            <person name="Wang C."/>
            <person name="Pandey M.K."/>
            <person name="Ge S."/>
            <person name="Xu Q."/>
            <person name="Li N."/>
            <person name="Li G."/>
            <person name="Huang Y."/>
            <person name="Saxena R.K."/>
            <person name="Ji Y."/>
            <person name="Li M."/>
            <person name="Yan X."/>
            <person name="He Y."/>
            <person name="Liu Y."/>
            <person name="Wang X."/>
            <person name="Xiang C."/>
            <person name="Varshney R.K."/>
            <person name="Ding H."/>
            <person name="Gao S."/>
            <person name="Zong X."/>
        </authorList>
    </citation>
    <scope>NUCLEOTIDE SEQUENCE [LARGE SCALE GENOMIC DNA]</scope>
    <source>
        <strain evidence="3 4">cv. Zhongwan 6</strain>
    </source>
</reference>
<proteinExistence type="predicted"/>
<dbReference type="Proteomes" id="UP001058974">
    <property type="component" value="Chromosome 3"/>
</dbReference>
<keyword evidence="2" id="KW-1133">Transmembrane helix</keyword>
<keyword evidence="2" id="KW-0812">Transmembrane</keyword>